<dbReference type="InterPro" id="IPR006224">
    <property type="entry name" value="PsdUridine_synth_RluA-like_CS"/>
</dbReference>
<dbReference type="NCBIfam" id="TIGR00005">
    <property type="entry name" value="rluA_subfam"/>
    <property type="match status" value="1"/>
</dbReference>
<evidence type="ECO:0000256" key="5">
    <source>
        <dbReference type="RuleBase" id="RU362028"/>
    </source>
</evidence>
<dbReference type="InterPro" id="IPR006145">
    <property type="entry name" value="PsdUridine_synth_RsuA/RluA"/>
</dbReference>
<dbReference type="PROSITE" id="PS01129">
    <property type="entry name" value="PSI_RLU"/>
    <property type="match status" value="1"/>
</dbReference>
<comment type="catalytic activity">
    <reaction evidence="1 5">
        <text>a uridine in RNA = a pseudouridine in RNA</text>
        <dbReference type="Rhea" id="RHEA:48348"/>
        <dbReference type="Rhea" id="RHEA-COMP:12068"/>
        <dbReference type="Rhea" id="RHEA-COMP:12069"/>
        <dbReference type="ChEBI" id="CHEBI:65314"/>
        <dbReference type="ChEBI" id="CHEBI:65315"/>
    </reaction>
</comment>
<dbReference type="PANTHER" id="PTHR21600:SF44">
    <property type="entry name" value="RIBOSOMAL LARGE SUBUNIT PSEUDOURIDINE SYNTHASE D"/>
    <property type="match status" value="1"/>
</dbReference>
<dbReference type="CDD" id="cd00165">
    <property type="entry name" value="S4"/>
    <property type="match status" value="1"/>
</dbReference>
<dbReference type="Gene3D" id="3.10.290.10">
    <property type="entry name" value="RNA-binding S4 domain"/>
    <property type="match status" value="1"/>
</dbReference>
<keyword evidence="4" id="KW-0694">RNA-binding</keyword>
<evidence type="ECO:0000256" key="3">
    <source>
        <dbReference type="ARBA" id="ARBA00023235"/>
    </source>
</evidence>
<proteinExistence type="inferred from homology"/>
<evidence type="ECO:0000313" key="8">
    <source>
        <dbReference type="Proteomes" id="UP001482513"/>
    </source>
</evidence>
<dbReference type="SUPFAM" id="SSF55120">
    <property type="entry name" value="Pseudouridine synthase"/>
    <property type="match status" value="1"/>
</dbReference>
<dbReference type="InterPro" id="IPR036986">
    <property type="entry name" value="S4_RNA-bd_sf"/>
</dbReference>
<keyword evidence="8" id="KW-1185">Reference proteome</keyword>
<dbReference type="Gene3D" id="3.30.2350.10">
    <property type="entry name" value="Pseudouridine synthase"/>
    <property type="match status" value="1"/>
</dbReference>
<comment type="caution">
    <text evidence="7">The sequence shown here is derived from an EMBL/GenBank/DDBJ whole genome shotgun (WGS) entry which is preliminary data.</text>
</comment>
<protein>
    <recommendedName>
        <fullName evidence="5">Pseudouridine synthase</fullName>
        <ecNumber evidence="5">5.4.99.-</ecNumber>
    </recommendedName>
</protein>
<accession>A0ABV0K6Y0</accession>
<dbReference type="CDD" id="cd02869">
    <property type="entry name" value="PseudoU_synth_RluA_like"/>
    <property type="match status" value="1"/>
</dbReference>
<evidence type="ECO:0000256" key="1">
    <source>
        <dbReference type="ARBA" id="ARBA00000073"/>
    </source>
</evidence>
<dbReference type="SMART" id="SM00363">
    <property type="entry name" value="S4"/>
    <property type="match status" value="1"/>
</dbReference>
<organism evidence="7 8">
    <name type="scientific">Leptolyngbya subtilissima DQ-A4</name>
    <dbReference type="NCBI Taxonomy" id="2933933"/>
    <lineage>
        <taxon>Bacteria</taxon>
        <taxon>Bacillati</taxon>
        <taxon>Cyanobacteriota</taxon>
        <taxon>Cyanophyceae</taxon>
        <taxon>Leptolyngbyales</taxon>
        <taxon>Leptolyngbyaceae</taxon>
        <taxon>Leptolyngbya group</taxon>
        <taxon>Leptolyngbya</taxon>
    </lineage>
</organism>
<dbReference type="InterPro" id="IPR050188">
    <property type="entry name" value="RluA_PseudoU_synthase"/>
</dbReference>
<sequence>MDYRTPTALSPLAIADQTLELTVTVPDPDRLDRWLTANVDELSRNRVQKLIDCQYVQLNGQLCTNKKEAVQVGDRIRLTIPAPSPLELIAEAISLDVLYEDEHLIILNKPAGLVVHPAPGNMSGTLVNAILAHCGDQLLGIGGVQRPGIVHRLDKNTTGAIVVAKTDLAHSDLQAQMKAKTARREYLGLVYGAPKTTSGTIDAPLGRHPIDRKKHAVVPLEKGRTAVTHWQVEERLGNFSLLRFRLETGRTHQIRVHSTHMGHPIVGDPTYGTGRDVGVKLPGQALHAERLELRHPMTGETVVAIAPLPEHFLKLLTVLRSRSV</sequence>
<dbReference type="Proteomes" id="UP001482513">
    <property type="component" value="Unassembled WGS sequence"/>
</dbReference>
<reference evidence="7 8" key="1">
    <citation type="submission" date="2022-04" db="EMBL/GenBank/DDBJ databases">
        <title>Positive selection, recombination, and allopatry shape intraspecific diversity of widespread and dominant cyanobacteria.</title>
        <authorList>
            <person name="Wei J."/>
            <person name="Shu W."/>
            <person name="Hu C."/>
        </authorList>
    </citation>
    <scope>NUCLEOTIDE SEQUENCE [LARGE SCALE GENOMIC DNA]</scope>
    <source>
        <strain evidence="7 8">DQ-A4</strain>
    </source>
</reference>
<evidence type="ECO:0000259" key="6">
    <source>
        <dbReference type="SMART" id="SM00363"/>
    </source>
</evidence>
<name>A0ABV0K6Y0_9CYAN</name>
<dbReference type="SUPFAM" id="SSF55174">
    <property type="entry name" value="Alpha-L RNA-binding motif"/>
    <property type="match status" value="1"/>
</dbReference>
<feature type="domain" description="RNA-binding S4" evidence="6">
    <location>
        <begin position="29"/>
        <end position="87"/>
    </location>
</feature>
<evidence type="ECO:0000256" key="2">
    <source>
        <dbReference type="ARBA" id="ARBA00010876"/>
    </source>
</evidence>
<evidence type="ECO:0000256" key="4">
    <source>
        <dbReference type="PROSITE-ProRule" id="PRU00182"/>
    </source>
</evidence>
<dbReference type="InterPro" id="IPR006225">
    <property type="entry name" value="PsdUridine_synth_RluC/D"/>
</dbReference>
<dbReference type="EC" id="5.4.99.-" evidence="5"/>
<dbReference type="Pfam" id="PF00849">
    <property type="entry name" value="PseudoU_synth_2"/>
    <property type="match status" value="1"/>
</dbReference>
<dbReference type="EMBL" id="JAMPKX010000008">
    <property type="protein sequence ID" value="MEP0948532.1"/>
    <property type="molecule type" value="Genomic_DNA"/>
</dbReference>
<gene>
    <name evidence="7" type="ORF">NC992_16730</name>
</gene>
<keyword evidence="3 5" id="KW-0413">Isomerase</keyword>
<comment type="function">
    <text evidence="5">Responsible for synthesis of pseudouridine from uracil.</text>
</comment>
<evidence type="ECO:0000313" key="7">
    <source>
        <dbReference type="EMBL" id="MEP0948532.1"/>
    </source>
</evidence>
<dbReference type="InterPro" id="IPR020103">
    <property type="entry name" value="PsdUridine_synth_cat_dom_sf"/>
</dbReference>
<dbReference type="PANTHER" id="PTHR21600">
    <property type="entry name" value="MITOCHONDRIAL RNA PSEUDOURIDINE SYNTHASE"/>
    <property type="match status" value="1"/>
</dbReference>
<dbReference type="PROSITE" id="PS50889">
    <property type="entry name" value="S4"/>
    <property type="match status" value="1"/>
</dbReference>
<dbReference type="InterPro" id="IPR002942">
    <property type="entry name" value="S4_RNA-bd"/>
</dbReference>
<comment type="similarity">
    <text evidence="2 5">Belongs to the pseudouridine synthase RluA family.</text>
</comment>